<protein>
    <submittedName>
        <fullName evidence="1">Uncharacterized protein</fullName>
    </submittedName>
</protein>
<accession>A0A2G6E0R9</accession>
<organism evidence="1 2">
    <name type="scientific">candidate division KSB3 bacterium</name>
    <dbReference type="NCBI Taxonomy" id="2044937"/>
    <lineage>
        <taxon>Bacteria</taxon>
        <taxon>candidate division KSB3</taxon>
    </lineage>
</organism>
<gene>
    <name evidence="1" type="ORF">CSB45_14750</name>
</gene>
<evidence type="ECO:0000313" key="2">
    <source>
        <dbReference type="Proteomes" id="UP000229740"/>
    </source>
</evidence>
<dbReference type="EMBL" id="PDPS01000049">
    <property type="protein sequence ID" value="PID55689.1"/>
    <property type="molecule type" value="Genomic_DNA"/>
</dbReference>
<name>A0A2G6E0R9_9BACT</name>
<evidence type="ECO:0000313" key="1">
    <source>
        <dbReference type="EMBL" id="PID55689.1"/>
    </source>
</evidence>
<sequence length="66" mass="7577">MKPTISHQWQDETIEAKTLWFRALPLDERMDMLCMFTDLILSVNPTIVEQRGAQSLTGRIQELSAA</sequence>
<dbReference type="Proteomes" id="UP000229740">
    <property type="component" value="Unassembled WGS sequence"/>
</dbReference>
<comment type="caution">
    <text evidence="1">The sequence shown here is derived from an EMBL/GenBank/DDBJ whole genome shotgun (WGS) entry which is preliminary data.</text>
</comment>
<reference evidence="1 2" key="1">
    <citation type="submission" date="2017-10" db="EMBL/GenBank/DDBJ databases">
        <title>Novel microbial diversity and functional potential in the marine mammal oral microbiome.</title>
        <authorList>
            <person name="Dudek N.K."/>
            <person name="Sun C.L."/>
            <person name="Burstein D."/>
            <person name="Kantor R.S."/>
            <person name="Aliaga Goltsman D.S."/>
            <person name="Bik E.M."/>
            <person name="Thomas B.C."/>
            <person name="Banfield J.F."/>
            <person name="Relman D.A."/>
        </authorList>
    </citation>
    <scope>NUCLEOTIDE SEQUENCE [LARGE SCALE GENOMIC DNA]</scope>
    <source>
        <strain evidence="1">DOLZORAL124_49_17</strain>
    </source>
</reference>
<proteinExistence type="predicted"/>
<dbReference type="AlphaFoldDB" id="A0A2G6E0R9"/>